<dbReference type="Proteomes" id="UP001279410">
    <property type="component" value="Unassembled WGS sequence"/>
</dbReference>
<evidence type="ECO:0000313" key="2">
    <source>
        <dbReference type="EMBL" id="GLD74312.1"/>
    </source>
</evidence>
<name>A0AAD3RMV2_LATJO</name>
<comment type="caution">
    <text evidence="2">The sequence shown here is derived from an EMBL/GenBank/DDBJ whole genome shotgun (WGS) entry which is preliminary data.</text>
</comment>
<gene>
    <name evidence="2" type="ORF">AKAME5_002564100</name>
</gene>
<keyword evidence="3" id="KW-1185">Reference proteome</keyword>
<feature type="compositionally biased region" description="Polar residues" evidence="1">
    <location>
        <begin position="1"/>
        <end position="12"/>
    </location>
</feature>
<evidence type="ECO:0000256" key="1">
    <source>
        <dbReference type="SAM" id="MobiDB-lite"/>
    </source>
</evidence>
<organism evidence="2 3">
    <name type="scientific">Lates japonicus</name>
    <name type="common">Japanese lates</name>
    <dbReference type="NCBI Taxonomy" id="270547"/>
    <lineage>
        <taxon>Eukaryota</taxon>
        <taxon>Metazoa</taxon>
        <taxon>Chordata</taxon>
        <taxon>Craniata</taxon>
        <taxon>Vertebrata</taxon>
        <taxon>Euteleostomi</taxon>
        <taxon>Actinopterygii</taxon>
        <taxon>Neopterygii</taxon>
        <taxon>Teleostei</taxon>
        <taxon>Neoteleostei</taxon>
        <taxon>Acanthomorphata</taxon>
        <taxon>Carangaria</taxon>
        <taxon>Carangaria incertae sedis</taxon>
        <taxon>Centropomidae</taxon>
        <taxon>Lates</taxon>
    </lineage>
</organism>
<accession>A0AAD3RMV2</accession>
<proteinExistence type="predicted"/>
<evidence type="ECO:0000313" key="3">
    <source>
        <dbReference type="Proteomes" id="UP001279410"/>
    </source>
</evidence>
<dbReference type="EMBL" id="BRZM01002140">
    <property type="protein sequence ID" value="GLD74312.1"/>
    <property type="molecule type" value="Genomic_DNA"/>
</dbReference>
<reference evidence="2" key="1">
    <citation type="submission" date="2022-08" db="EMBL/GenBank/DDBJ databases">
        <title>Genome sequencing of akame (Lates japonicus).</title>
        <authorList>
            <person name="Hashiguchi Y."/>
            <person name="Takahashi H."/>
        </authorList>
    </citation>
    <scope>NUCLEOTIDE SEQUENCE</scope>
    <source>
        <strain evidence="2">Kochi</strain>
    </source>
</reference>
<feature type="region of interest" description="Disordered" evidence="1">
    <location>
        <begin position="1"/>
        <end position="33"/>
    </location>
</feature>
<dbReference type="AlphaFoldDB" id="A0AAD3RMV2"/>
<protein>
    <submittedName>
        <fullName evidence="2">Enhancer of mRNA-decapping protein 4 isoform X1</fullName>
    </submittedName>
</protein>
<sequence>MASNSNIDTEGATQHLRDILKLDRPGNSTEEQTLHCETVKPASALVCEPTLGTHWARLCKVAAPGFQSCVRGPGGGFNSWGRRGIFSNK</sequence>
<feature type="compositionally biased region" description="Basic and acidic residues" evidence="1">
    <location>
        <begin position="15"/>
        <end position="24"/>
    </location>
</feature>